<dbReference type="InterPro" id="IPR013244">
    <property type="entry name" value="Sec39_domain"/>
</dbReference>
<dbReference type="EMBL" id="NAJL01000050">
    <property type="protein sequence ID" value="TKA23861.1"/>
    <property type="molecule type" value="Genomic_DNA"/>
</dbReference>
<organism evidence="7 8">
    <name type="scientific">Salinomyces thailandicus</name>
    <dbReference type="NCBI Taxonomy" id="706561"/>
    <lineage>
        <taxon>Eukaryota</taxon>
        <taxon>Fungi</taxon>
        <taxon>Dikarya</taxon>
        <taxon>Ascomycota</taxon>
        <taxon>Pezizomycotina</taxon>
        <taxon>Dothideomycetes</taxon>
        <taxon>Dothideomycetidae</taxon>
        <taxon>Mycosphaerellales</taxon>
        <taxon>Teratosphaeriaceae</taxon>
        <taxon>Salinomyces</taxon>
    </lineage>
</organism>
<dbReference type="GO" id="GO:0005783">
    <property type="term" value="C:endoplasmic reticulum"/>
    <property type="evidence" value="ECO:0007669"/>
    <property type="project" value="UniProtKB-SubCell"/>
</dbReference>
<sequence length="1008" mass="111811">MAKELSQAQCILLTVHYASSANIKALHSFTPSRLDVLDPELVLRILLAYLPESTEPRQYTKYVEEVASRLYLDYERQDVEVDTSPVKDISPEQAQKRVKKLHLPEIKPPTFPPHAPTDLLTRFLCHRAHQIDEQTGLVNLVPQLIEPFLDRNDYLRTWYISVVLPLMRLEFEYYPDDETAQGMGLYEFGKLEGREGMDFLLQKASRQSSEVVAPGEVPNGHSTKGKPTIARDVRGLVGPWMYGHTERKRRKLLEKRPEEDSGKAQDGDDDEIVRRTRKISLSGVTPQDKTGHDWEYVYDWMVQHATSNFPLITSCVEEWDGPSDVDLGESGQGLGDYLGEEVQRKLELQYAQAAFASCYAAQSDTQETVKNAHGVLARLAELLDFMPPPDLASSVESLPKIERHAARISESQSLMDLAPPSLLKPEHPLTTPRLETYMLLQMMVYSAYQFSGLGNPLSLVSVAKLHFYSSADEQLGVLTRILTGLGKSGARKDEAQWTSDRAKLIWLWNWGIDADDESAKIGAGVLGKVDREDFELEMLKVFVDTSCYELAIRLYISEDDARRRLSLERMEQALLGKAMESYDGASNGNRMRGRMKKASDIITGFRKHFKDSASFQKAGCLIAATHALSFYSLTLQHGVPFQPVSIRVSSDPISLIDKVLEQNPRSYTKLDDLINIAVNLVSAGLQQSSPHPEDADEVDLDSNEDQRRKEAERRVTFMAIEAALREDDFETAYSYIVNRLTPSGTAITAPKNQTYVAQHARSSSRTSVRSKQQTHEDDTSWRAAFLAGRYRGSTTASPPTLRRLEQRTELLSLALLLAPISALTEILAAWRRCEEETTALQRSQQQAEDAFDDRADKRYGSASALPGNFTVGGEQPEMILNQKRRELGRFGASAREGAGRKDGDEAPMSMFDLTRGAAKAFSRNAFPLGGGAGAAGSTPVASAAEGGRGLEASTESLGSEASGLAAQQRVRRRDMVASAATGALASGLGWVLGATPTDQQQGQQQQQQ</sequence>
<evidence type="ECO:0000313" key="7">
    <source>
        <dbReference type="EMBL" id="TKA23861.1"/>
    </source>
</evidence>
<evidence type="ECO:0000256" key="1">
    <source>
        <dbReference type="ARBA" id="ARBA00004240"/>
    </source>
</evidence>
<feature type="domain" description="Sec39" evidence="6">
    <location>
        <begin position="11"/>
        <end position="849"/>
    </location>
</feature>
<feature type="region of interest" description="Disordered" evidence="5">
    <location>
        <begin position="686"/>
        <end position="711"/>
    </location>
</feature>
<keyword evidence="3" id="KW-0256">Endoplasmic reticulum</keyword>
<protein>
    <recommendedName>
        <fullName evidence="6">Sec39 domain-containing protein</fullName>
    </recommendedName>
</protein>
<dbReference type="PANTHER" id="PTHR40787:SF3">
    <property type="entry name" value="PROTEIN TRANSPORT PROTEIN SEC39"/>
    <property type="match status" value="1"/>
</dbReference>
<feature type="compositionally biased region" description="Basic and acidic residues" evidence="5">
    <location>
        <begin position="254"/>
        <end position="266"/>
    </location>
</feature>
<feature type="region of interest" description="Disordered" evidence="5">
    <location>
        <begin position="251"/>
        <end position="271"/>
    </location>
</feature>
<evidence type="ECO:0000256" key="4">
    <source>
        <dbReference type="ARBA" id="ARBA00022927"/>
    </source>
</evidence>
<evidence type="ECO:0000256" key="2">
    <source>
        <dbReference type="ARBA" id="ARBA00022448"/>
    </source>
</evidence>
<dbReference type="AlphaFoldDB" id="A0A4U0TP70"/>
<feature type="region of interest" description="Disordered" evidence="5">
    <location>
        <begin position="759"/>
        <end position="778"/>
    </location>
</feature>
<dbReference type="Pfam" id="PF08314">
    <property type="entry name" value="Sec39"/>
    <property type="match status" value="1"/>
</dbReference>
<dbReference type="PANTHER" id="PTHR40787">
    <property type="entry name" value="SECRETED PROTEIN"/>
    <property type="match status" value="1"/>
</dbReference>
<comment type="caution">
    <text evidence="7">The sequence shown here is derived from an EMBL/GenBank/DDBJ whole genome shotgun (WGS) entry which is preliminary data.</text>
</comment>
<accession>A0A4U0TP70</accession>
<proteinExistence type="predicted"/>
<keyword evidence="4" id="KW-0653">Protein transport</keyword>
<dbReference type="GO" id="GO:0015031">
    <property type="term" value="P:protein transport"/>
    <property type="evidence" value="ECO:0007669"/>
    <property type="project" value="UniProtKB-KW"/>
</dbReference>
<gene>
    <name evidence="7" type="ORF">B0A50_06996</name>
</gene>
<dbReference type="Proteomes" id="UP000308549">
    <property type="component" value="Unassembled WGS sequence"/>
</dbReference>
<feature type="compositionally biased region" description="Polar residues" evidence="5">
    <location>
        <begin position="759"/>
        <end position="771"/>
    </location>
</feature>
<keyword evidence="8" id="KW-1185">Reference proteome</keyword>
<reference evidence="7 8" key="1">
    <citation type="submission" date="2017-03" db="EMBL/GenBank/DDBJ databases">
        <title>Genomes of endolithic fungi from Antarctica.</title>
        <authorList>
            <person name="Coleine C."/>
            <person name="Masonjones S."/>
            <person name="Stajich J.E."/>
        </authorList>
    </citation>
    <scope>NUCLEOTIDE SEQUENCE [LARGE SCALE GENOMIC DNA]</scope>
    <source>
        <strain evidence="7 8">CCFEE 6315</strain>
    </source>
</reference>
<feature type="region of interest" description="Disordered" evidence="5">
    <location>
        <begin position="932"/>
        <end position="969"/>
    </location>
</feature>
<dbReference type="OrthoDB" id="3434013at2759"/>
<evidence type="ECO:0000313" key="8">
    <source>
        <dbReference type="Proteomes" id="UP000308549"/>
    </source>
</evidence>
<name>A0A4U0TP70_9PEZI</name>
<evidence type="ECO:0000259" key="6">
    <source>
        <dbReference type="Pfam" id="PF08314"/>
    </source>
</evidence>
<dbReference type="GO" id="GO:0006890">
    <property type="term" value="P:retrograde vesicle-mediated transport, Golgi to endoplasmic reticulum"/>
    <property type="evidence" value="ECO:0007669"/>
    <property type="project" value="InterPro"/>
</dbReference>
<evidence type="ECO:0000256" key="5">
    <source>
        <dbReference type="SAM" id="MobiDB-lite"/>
    </source>
</evidence>
<feature type="compositionally biased region" description="Acidic residues" evidence="5">
    <location>
        <begin position="694"/>
        <end position="703"/>
    </location>
</feature>
<evidence type="ECO:0000256" key="3">
    <source>
        <dbReference type="ARBA" id="ARBA00022824"/>
    </source>
</evidence>
<keyword evidence="2" id="KW-0813">Transport</keyword>
<comment type="subcellular location">
    <subcellularLocation>
        <location evidence="1">Endoplasmic reticulum</location>
    </subcellularLocation>
</comment>